<proteinExistence type="predicted"/>
<reference evidence="1 2" key="1">
    <citation type="submission" date="2016-02" db="EMBL/GenBank/DDBJ databases">
        <authorList>
            <person name="Wen L."/>
            <person name="He K."/>
            <person name="Yang H."/>
        </authorList>
    </citation>
    <scope>NUCLEOTIDE SEQUENCE [LARGE SCALE GENOMIC DNA]</scope>
    <source>
        <strain evidence="1">ShG14-8</strain>
    </source>
</reference>
<name>A0A139BRC6_9PROT</name>
<comment type="caution">
    <text evidence="1">The sequence shown here is derived from an EMBL/GenBank/DDBJ whole genome shotgun (WGS) entry which is preliminary data.</text>
</comment>
<evidence type="ECO:0000313" key="2">
    <source>
        <dbReference type="Proteomes" id="UP000070578"/>
    </source>
</evidence>
<dbReference type="Proteomes" id="UP000070578">
    <property type="component" value="Unassembled WGS sequence"/>
</dbReference>
<dbReference type="EMBL" id="LSLI01000068">
    <property type="protein sequence ID" value="KXS31560.1"/>
    <property type="molecule type" value="Genomic_DNA"/>
</dbReference>
<gene>
    <name evidence="1" type="ORF">AWT59_2299</name>
</gene>
<reference evidence="1 2" key="2">
    <citation type="submission" date="2016-03" db="EMBL/GenBank/DDBJ databases">
        <title>New uncultured bacterium of the family Gallionellaceae from acid mine drainage: description and reconstruction of genome based on metagenomic analysis of microbial community.</title>
        <authorList>
            <person name="Kadnikov V."/>
            <person name="Ivasenko D."/>
            <person name="Beletsky A."/>
            <person name="Mardanov A."/>
            <person name="Danilova E."/>
            <person name="Pimenov N."/>
            <person name="Karnachuk O."/>
            <person name="Ravin N."/>
        </authorList>
    </citation>
    <scope>NUCLEOTIDE SEQUENCE [LARGE SCALE GENOMIC DNA]</scope>
    <source>
        <strain evidence="1">ShG14-8</strain>
    </source>
</reference>
<sequence>MLGREVPTMSATTKLEVASELLTEALRLYLARRAYFASLHLAGAAEEILGVYVKANGGVCAFDSTKDVAVLFSRLFRADGSEHSSRDMADLINDAKNSTKHKRGKGDNDVNFDPRAEAFDVLDRAIDNYYRLQSKFNLPETEELIRFNNDRKVNR</sequence>
<evidence type="ECO:0008006" key="3">
    <source>
        <dbReference type="Google" id="ProtNLM"/>
    </source>
</evidence>
<evidence type="ECO:0000313" key="1">
    <source>
        <dbReference type="EMBL" id="KXS31560.1"/>
    </source>
</evidence>
<accession>A0A139BRC6</accession>
<dbReference type="AlphaFoldDB" id="A0A139BRC6"/>
<organism evidence="1 2">
    <name type="scientific">Candidatus Gallionella acididurans</name>
    <dbReference type="NCBI Taxonomy" id="1796491"/>
    <lineage>
        <taxon>Bacteria</taxon>
        <taxon>Pseudomonadati</taxon>
        <taxon>Pseudomonadota</taxon>
        <taxon>Betaproteobacteria</taxon>
        <taxon>Nitrosomonadales</taxon>
        <taxon>Gallionellaceae</taxon>
        <taxon>Gallionella</taxon>
    </lineage>
</organism>
<protein>
    <recommendedName>
        <fullName evidence="3">HEPN domain-containing protein</fullName>
    </recommendedName>
</protein>